<name>E2Q9B9_STRCL</name>
<accession>E2Q9B9</accession>
<feature type="region of interest" description="Disordered" evidence="1">
    <location>
        <begin position="1"/>
        <end position="91"/>
    </location>
</feature>
<feature type="compositionally biased region" description="Pro residues" evidence="1">
    <location>
        <begin position="69"/>
        <end position="84"/>
    </location>
</feature>
<feature type="domain" description="A-factor biosynthesis hotdog" evidence="2">
    <location>
        <begin position="89"/>
        <end position="223"/>
    </location>
</feature>
<dbReference type="Pfam" id="PF03756">
    <property type="entry name" value="AfsA"/>
    <property type="match status" value="2"/>
</dbReference>
<feature type="domain" description="A-factor biosynthesis hotdog" evidence="2">
    <location>
        <begin position="265"/>
        <end position="393"/>
    </location>
</feature>
<gene>
    <name evidence="3" type="primary">avaA1</name>
    <name evidence="3" type="ORF">SCLAV_0463</name>
</gene>
<sequence length="397" mass="41473">AAATAPRAPTGAAASPAPTVARAPAAASGSPAGSVSRAARRGPGPGPRPTPGPPSRPPSPRSASRGTPSPNPPASSAPYGPPAGSPLHLVHRPATPEGFLLDATAPVEQRFALSAELPDTHGVFNDGPGTFHDLLFAAESLRQATQFVAHQYFRVPAERPAVFVSSGMDIQDLGPWRRTGRPAHMALDITLTPVDVVNGIPRGLDCRGAVAIDGEQCGSGTARLLFLMPGVYRAHRALGRRESLQGQVSAPFRPAVRSAVAPERVARLDPRNVLVGPPLRAIDGEFVLPVAAAPGNELFDGGSEGHIPGPVFLEASRQAATVVAAELHGFRPAHAVLTHWWASFRGFGETDLPLTCTVTSREPLRDRAGRPTVRLRITFSQGSRVLATTSATLLQDC</sequence>
<feature type="compositionally biased region" description="Low complexity" evidence="1">
    <location>
        <begin position="1"/>
        <end position="37"/>
    </location>
</feature>
<feature type="non-terminal residue" evidence="3">
    <location>
        <position position="1"/>
    </location>
</feature>
<organism evidence="3 4">
    <name type="scientific">Streptomyces clavuligerus</name>
    <dbReference type="NCBI Taxonomy" id="1901"/>
    <lineage>
        <taxon>Bacteria</taxon>
        <taxon>Bacillati</taxon>
        <taxon>Actinomycetota</taxon>
        <taxon>Actinomycetes</taxon>
        <taxon>Kitasatosporales</taxon>
        <taxon>Streptomycetaceae</taxon>
        <taxon>Streptomyces</taxon>
    </lineage>
</organism>
<reference evidence="3 4" key="1">
    <citation type="journal article" date="2010" name="Genome Biol. Evol.">
        <title>The sequence of a 1.8-mb bacterial linear plasmid reveals a rich evolutionary reservoir of secondary metabolic pathways.</title>
        <authorList>
            <person name="Medema M.H."/>
            <person name="Trefzer A."/>
            <person name="Kovalchuk A."/>
            <person name="van den Berg M."/>
            <person name="Mueller U."/>
            <person name="Heijne W."/>
            <person name="Wu L."/>
            <person name="Alam M.T."/>
            <person name="Ronning C.M."/>
            <person name="Nierman W.C."/>
            <person name="Bovenberg R.A.L."/>
            <person name="Breitling R."/>
            <person name="Takano E."/>
        </authorList>
    </citation>
    <scope>NUCLEOTIDE SEQUENCE [LARGE SCALE GENOMIC DNA]</scope>
    <source>
        <strain evidence="4">ATCC 27064 / DSM 738 / JCM 4710 / NBRC 13307 / NCIMB 12785 / NRRL 3585 / VKM Ac-602</strain>
    </source>
</reference>
<evidence type="ECO:0000313" key="3">
    <source>
        <dbReference type="EMBL" id="EFG05539.1"/>
    </source>
</evidence>
<evidence type="ECO:0000256" key="1">
    <source>
        <dbReference type="SAM" id="MobiDB-lite"/>
    </source>
</evidence>
<dbReference type="EMBL" id="CM000913">
    <property type="protein sequence ID" value="EFG05539.1"/>
    <property type="molecule type" value="Genomic_DNA"/>
</dbReference>
<dbReference type="InterPro" id="IPR005509">
    <property type="entry name" value="AfsA_hotdog_dom"/>
</dbReference>
<evidence type="ECO:0000313" key="4">
    <source>
        <dbReference type="Proteomes" id="UP000002357"/>
    </source>
</evidence>
<dbReference type="eggNOG" id="ENOG5033VKS">
    <property type="taxonomic scope" value="Bacteria"/>
</dbReference>
<dbReference type="AlphaFoldDB" id="E2Q9B9"/>
<dbReference type="Proteomes" id="UP000002357">
    <property type="component" value="Chromosome"/>
</dbReference>
<feature type="compositionally biased region" description="Pro residues" evidence="1">
    <location>
        <begin position="44"/>
        <end position="60"/>
    </location>
</feature>
<protein>
    <submittedName>
        <fullName evidence="3">Putative gamma-butyrolactone biosynthesis protein</fullName>
    </submittedName>
</protein>
<proteinExistence type="predicted"/>
<keyword evidence="4" id="KW-1185">Reference proteome</keyword>
<evidence type="ECO:0000259" key="2">
    <source>
        <dbReference type="Pfam" id="PF03756"/>
    </source>
</evidence>